<comment type="similarity">
    <text evidence="2 8">Belongs to the PHP hydrolase family. HisK subfamily.</text>
</comment>
<dbReference type="NCBIfam" id="TIGR01856">
    <property type="entry name" value="hisJ_fam"/>
    <property type="match status" value="1"/>
</dbReference>
<reference evidence="10" key="1">
    <citation type="submission" date="2022-12" db="EMBL/GenBank/DDBJ databases">
        <title>Reference genome sequencing for broad-spectrum identification of bacterial and archaeal isolates by mass spectrometry.</title>
        <authorList>
            <person name="Sekiguchi Y."/>
            <person name="Tourlousse D.M."/>
        </authorList>
    </citation>
    <scope>NUCLEOTIDE SEQUENCE</scope>
    <source>
        <strain evidence="10">10succ1</strain>
    </source>
</reference>
<feature type="domain" description="Polymerase/histidinol phosphatase N-terminal" evidence="9">
    <location>
        <begin position="4"/>
        <end position="86"/>
    </location>
</feature>
<dbReference type="EMBL" id="BSDY01000008">
    <property type="protein sequence ID" value="GLI56445.1"/>
    <property type="molecule type" value="Genomic_DNA"/>
</dbReference>
<gene>
    <name evidence="10" type="ORF">PM10SUCC1_19590</name>
</gene>
<dbReference type="PANTHER" id="PTHR21039">
    <property type="entry name" value="HISTIDINOL PHOSPHATASE-RELATED"/>
    <property type="match status" value="1"/>
</dbReference>
<name>A0A9W6GM34_9FUSO</name>
<comment type="caution">
    <text evidence="10">The sequence shown here is derived from an EMBL/GenBank/DDBJ whole genome shotgun (WGS) entry which is preliminary data.</text>
</comment>
<dbReference type="InterPro" id="IPR010140">
    <property type="entry name" value="Histidinol_P_phosphatase_HisJ"/>
</dbReference>
<evidence type="ECO:0000256" key="7">
    <source>
        <dbReference type="ARBA" id="ARBA00049158"/>
    </source>
</evidence>
<evidence type="ECO:0000256" key="5">
    <source>
        <dbReference type="ARBA" id="ARBA00022801"/>
    </source>
</evidence>
<evidence type="ECO:0000256" key="2">
    <source>
        <dbReference type="ARBA" id="ARBA00009152"/>
    </source>
</evidence>
<comment type="pathway">
    <text evidence="1 8">Amino-acid biosynthesis; L-histidine biosynthesis; L-histidine from 5-phospho-alpha-D-ribose 1-diphosphate: step 8/9.</text>
</comment>
<evidence type="ECO:0000256" key="4">
    <source>
        <dbReference type="ARBA" id="ARBA00022605"/>
    </source>
</evidence>
<dbReference type="GO" id="GO:0000105">
    <property type="term" value="P:L-histidine biosynthetic process"/>
    <property type="evidence" value="ECO:0007669"/>
    <property type="project" value="UniProtKB-UniRule"/>
</dbReference>
<proteinExistence type="inferred from homology"/>
<dbReference type="SUPFAM" id="SSF89550">
    <property type="entry name" value="PHP domain-like"/>
    <property type="match status" value="1"/>
</dbReference>
<keyword evidence="5 8" id="KW-0378">Hydrolase</keyword>
<dbReference type="InterPro" id="IPR003141">
    <property type="entry name" value="Pol/His_phosphatase_N"/>
</dbReference>
<dbReference type="Proteomes" id="UP001144471">
    <property type="component" value="Unassembled WGS sequence"/>
</dbReference>
<dbReference type="Pfam" id="PF02811">
    <property type="entry name" value="PHP"/>
    <property type="match status" value="1"/>
</dbReference>
<dbReference type="GO" id="GO:0004401">
    <property type="term" value="F:histidinol-phosphatase activity"/>
    <property type="evidence" value="ECO:0007669"/>
    <property type="project" value="UniProtKB-UniRule"/>
</dbReference>
<dbReference type="PANTHER" id="PTHR21039:SF0">
    <property type="entry name" value="HISTIDINOL-PHOSPHATASE"/>
    <property type="match status" value="1"/>
</dbReference>
<dbReference type="Gene3D" id="3.20.20.140">
    <property type="entry name" value="Metal-dependent hydrolases"/>
    <property type="match status" value="1"/>
</dbReference>
<keyword evidence="11" id="KW-1185">Reference proteome</keyword>
<organism evidence="10 11">
    <name type="scientific">Propionigenium maris DSM 9537</name>
    <dbReference type="NCBI Taxonomy" id="1123000"/>
    <lineage>
        <taxon>Bacteria</taxon>
        <taxon>Fusobacteriati</taxon>
        <taxon>Fusobacteriota</taxon>
        <taxon>Fusobacteriia</taxon>
        <taxon>Fusobacteriales</taxon>
        <taxon>Fusobacteriaceae</taxon>
        <taxon>Propionigenium</taxon>
    </lineage>
</organism>
<sequence>MYIADSHIHSLFSGDCQEKLENIFNYAIENKIQEVTITDHVDPDFPSGSAEFEFDMEEYISLLKNFRERLKKNLKINIGVEFGLQPHLADEFNALAANRSLDFIIGSTHCAIGKNPVEDDFFLCKTRDEAHAIYFQETLKNATIFKDISVCGHLDFIKRYGRNVHRDFNIIDYKKHWDLIEEILKTLVKNNSGLEINTSAYRYGTSEPYPNDLILKKYRELGGEIVTIGSDSHIASHVAKDFDKAFELLKGCGFDYYAVFNERKPKFIKLD</sequence>
<evidence type="ECO:0000313" key="11">
    <source>
        <dbReference type="Proteomes" id="UP001144471"/>
    </source>
</evidence>
<evidence type="ECO:0000259" key="9">
    <source>
        <dbReference type="SMART" id="SM00481"/>
    </source>
</evidence>
<accession>A0A9W6GM34</accession>
<evidence type="ECO:0000313" key="10">
    <source>
        <dbReference type="EMBL" id="GLI56445.1"/>
    </source>
</evidence>
<evidence type="ECO:0000256" key="6">
    <source>
        <dbReference type="ARBA" id="ARBA00023102"/>
    </source>
</evidence>
<evidence type="ECO:0000256" key="3">
    <source>
        <dbReference type="ARBA" id="ARBA00013085"/>
    </source>
</evidence>
<dbReference type="GO" id="GO:0005737">
    <property type="term" value="C:cytoplasm"/>
    <property type="evidence" value="ECO:0007669"/>
    <property type="project" value="TreeGrafter"/>
</dbReference>
<dbReference type="SMART" id="SM00481">
    <property type="entry name" value="POLIIIAc"/>
    <property type="match status" value="1"/>
</dbReference>
<dbReference type="InterPro" id="IPR016195">
    <property type="entry name" value="Pol/histidinol_Pase-like"/>
</dbReference>
<comment type="catalytic activity">
    <reaction evidence="7 8">
        <text>L-histidinol phosphate + H2O = L-histidinol + phosphate</text>
        <dbReference type="Rhea" id="RHEA:14465"/>
        <dbReference type="ChEBI" id="CHEBI:15377"/>
        <dbReference type="ChEBI" id="CHEBI:43474"/>
        <dbReference type="ChEBI" id="CHEBI:57699"/>
        <dbReference type="ChEBI" id="CHEBI:57980"/>
        <dbReference type="EC" id="3.1.3.15"/>
    </reaction>
</comment>
<protein>
    <recommendedName>
        <fullName evidence="3 8">Histidinol-phosphatase</fullName>
        <shortName evidence="8">HolPase</shortName>
        <ecNumber evidence="3 8">3.1.3.15</ecNumber>
    </recommendedName>
</protein>
<dbReference type="EC" id="3.1.3.15" evidence="3 8"/>
<evidence type="ECO:0000256" key="8">
    <source>
        <dbReference type="RuleBase" id="RU366003"/>
    </source>
</evidence>
<evidence type="ECO:0000256" key="1">
    <source>
        <dbReference type="ARBA" id="ARBA00004970"/>
    </source>
</evidence>
<dbReference type="AlphaFoldDB" id="A0A9W6GM34"/>
<keyword evidence="6 8" id="KW-0368">Histidine biosynthesis</keyword>
<dbReference type="RefSeq" id="WP_281835615.1">
    <property type="nucleotide sequence ID" value="NZ_BSDY01000008.1"/>
</dbReference>
<keyword evidence="4 8" id="KW-0028">Amino-acid biosynthesis</keyword>
<dbReference type="InterPro" id="IPR004013">
    <property type="entry name" value="PHP_dom"/>
</dbReference>